<evidence type="ECO:0000313" key="2">
    <source>
        <dbReference type="EMBL" id="GAA2610928.1"/>
    </source>
</evidence>
<name>A0ABN3Q0L4_9ACTN</name>
<dbReference type="SUPFAM" id="SSF52980">
    <property type="entry name" value="Restriction endonuclease-like"/>
    <property type="match status" value="1"/>
</dbReference>
<protein>
    <submittedName>
        <fullName evidence="2">DUF559 domain-containing protein</fullName>
    </submittedName>
</protein>
<dbReference type="Pfam" id="PF09407">
    <property type="entry name" value="AbiEi_1"/>
    <property type="match status" value="1"/>
</dbReference>
<dbReference type="Gene3D" id="3.40.960.10">
    <property type="entry name" value="VSR Endonuclease"/>
    <property type="match status" value="1"/>
</dbReference>
<dbReference type="InterPro" id="IPR018547">
    <property type="entry name" value="AbiEi_C"/>
</dbReference>
<reference evidence="2 3" key="1">
    <citation type="journal article" date="2019" name="Int. J. Syst. Evol. Microbiol.">
        <title>The Global Catalogue of Microorganisms (GCM) 10K type strain sequencing project: providing services to taxonomists for standard genome sequencing and annotation.</title>
        <authorList>
            <consortium name="The Broad Institute Genomics Platform"/>
            <consortium name="The Broad Institute Genome Sequencing Center for Infectious Disease"/>
            <person name="Wu L."/>
            <person name="Ma J."/>
        </authorList>
    </citation>
    <scope>NUCLEOTIDE SEQUENCE [LARGE SCALE GENOMIC DNA]</scope>
    <source>
        <strain evidence="2 3">JCM 6833</strain>
    </source>
</reference>
<dbReference type="Proteomes" id="UP001501509">
    <property type="component" value="Unassembled WGS sequence"/>
</dbReference>
<keyword evidence="3" id="KW-1185">Reference proteome</keyword>
<dbReference type="InterPro" id="IPR011335">
    <property type="entry name" value="Restrct_endonuc-II-like"/>
</dbReference>
<evidence type="ECO:0000259" key="1">
    <source>
        <dbReference type="Pfam" id="PF09407"/>
    </source>
</evidence>
<dbReference type="EMBL" id="BAAATD010000007">
    <property type="protein sequence ID" value="GAA2610928.1"/>
    <property type="molecule type" value="Genomic_DNA"/>
</dbReference>
<proteinExistence type="predicted"/>
<dbReference type="RefSeq" id="WP_344544880.1">
    <property type="nucleotide sequence ID" value="NZ_BAAATD010000007.1"/>
</dbReference>
<sequence>MNDLTWRRANGGLIAPAATTLSARVEAMSPLLPPRTVIGRRTAAWIWGLDVLPPGAGQADWKIELLVPPGSEIDHPGCESFEATLPPEHVTVESGVRVTTPERTALDCARWLPRREAVAALDQFLRDGVDLTSLAELAAPAGYRRSKRLRAALDAADRGAESPGESWTRVIVIDAGFPRPRTQVPVMGPHGAWVYVDLGYEDLHVGLEYDGERHHSGTAARDHDQRRRRWLRDEMGWDVIPVSRDFLGRPAPYLEALLTAMLARGWSPPDETMDTIATRLFRLRHPVGRQVR</sequence>
<organism evidence="2 3">
    <name type="scientific">Actinomadura fulvescens</name>
    <dbReference type="NCBI Taxonomy" id="46160"/>
    <lineage>
        <taxon>Bacteria</taxon>
        <taxon>Bacillati</taxon>
        <taxon>Actinomycetota</taxon>
        <taxon>Actinomycetes</taxon>
        <taxon>Streptosporangiales</taxon>
        <taxon>Thermomonosporaceae</taxon>
        <taxon>Actinomadura</taxon>
    </lineage>
</organism>
<comment type="caution">
    <text evidence="2">The sequence shown here is derived from an EMBL/GenBank/DDBJ whole genome shotgun (WGS) entry which is preliminary data.</text>
</comment>
<gene>
    <name evidence="2" type="ORF">GCM10010411_51710</name>
</gene>
<evidence type="ECO:0000313" key="3">
    <source>
        <dbReference type="Proteomes" id="UP001501509"/>
    </source>
</evidence>
<accession>A0ABN3Q0L4</accession>
<feature type="domain" description="AbiEi antitoxin C-terminal" evidence="1">
    <location>
        <begin position="37"/>
        <end position="154"/>
    </location>
</feature>